<comment type="similarity">
    <text evidence="2 12 13">Belongs to the RecF family.</text>
</comment>
<dbReference type="InterPro" id="IPR042174">
    <property type="entry name" value="RecF_2"/>
</dbReference>
<evidence type="ECO:0000256" key="8">
    <source>
        <dbReference type="ARBA" id="ARBA00022840"/>
    </source>
</evidence>
<name>A0A928KTI6_9FIRM</name>
<dbReference type="GO" id="GO:0005524">
    <property type="term" value="F:ATP binding"/>
    <property type="evidence" value="ECO:0007669"/>
    <property type="project" value="UniProtKB-UniRule"/>
</dbReference>
<dbReference type="GO" id="GO:0003697">
    <property type="term" value="F:single-stranded DNA binding"/>
    <property type="evidence" value="ECO:0007669"/>
    <property type="project" value="UniProtKB-UniRule"/>
</dbReference>
<comment type="function">
    <text evidence="12 13">The RecF protein is involved in DNA metabolism; it is required for DNA replication and normal SOS inducibility. RecF binds preferentially to single-stranded, linear DNA. It also seems to bind ATP.</text>
</comment>
<dbReference type="GO" id="GO:0006260">
    <property type="term" value="P:DNA replication"/>
    <property type="evidence" value="ECO:0007669"/>
    <property type="project" value="UniProtKB-UniRule"/>
</dbReference>
<dbReference type="NCBIfam" id="TIGR00611">
    <property type="entry name" value="recf"/>
    <property type="match status" value="1"/>
</dbReference>
<dbReference type="GO" id="GO:0006302">
    <property type="term" value="P:double-strand break repair"/>
    <property type="evidence" value="ECO:0007669"/>
    <property type="project" value="TreeGrafter"/>
</dbReference>
<evidence type="ECO:0000259" key="14">
    <source>
        <dbReference type="Pfam" id="PF02463"/>
    </source>
</evidence>
<evidence type="ECO:0000256" key="12">
    <source>
        <dbReference type="HAMAP-Rule" id="MF_00365"/>
    </source>
</evidence>
<keyword evidence="7 12" id="KW-0227">DNA damage</keyword>
<keyword evidence="8 12" id="KW-0067">ATP-binding</keyword>
<accession>A0A928KTI6</accession>
<comment type="subcellular location">
    <subcellularLocation>
        <location evidence="1 12 13">Cytoplasm</location>
    </subcellularLocation>
</comment>
<dbReference type="RefSeq" id="WP_020074595.1">
    <property type="nucleotide sequence ID" value="NZ_JBKWRC010000003.1"/>
</dbReference>
<dbReference type="AlphaFoldDB" id="A0A928KTI6"/>
<evidence type="ECO:0000256" key="2">
    <source>
        <dbReference type="ARBA" id="ARBA00008016"/>
    </source>
</evidence>
<feature type="domain" description="RecF/RecN/SMC N-terminal" evidence="14">
    <location>
        <begin position="3"/>
        <end position="346"/>
    </location>
</feature>
<evidence type="ECO:0000256" key="7">
    <source>
        <dbReference type="ARBA" id="ARBA00022763"/>
    </source>
</evidence>
<evidence type="ECO:0000313" key="16">
    <source>
        <dbReference type="Proteomes" id="UP000754750"/>
    </source>
</evidence>
<dbReference type="SUPFAM" id="SSF52540">
    <property type="entry name" value="P-loop containing nucleoside triphosphate hydrolases"/>
    <property type="match status" value="1"/>
</dbReference>
<dbReference type="PROSITE" id="PS00618">
    <property type="entry name" value="RECF_2"/>
    <property type="match status" value="1"/>
</dbReference>
<dbReference type="Gene3D" id="1.20.1050.90">
    <property type="entry name" value="RecF/RecN/SMC, N-terminal domain"/>
    <property type="match status" value="1"/>
</dbReference>
<comment type="caution">
    <text evidence="15">The sequence shown here is derived from an EMBL/GenBank/DDBJ whole genome shotgun (WGS) entry which is preliminary data.</text>
</comment>
<organism evidence="15 16">
    <name type="scientific">Faecalispora sporosphaeroides</name>
    <dbReference type="NCBI Taxonomy" id="1549"/>
    <lineage>
        <taxon>Bacteria</taxon>
        <taxon>Bacillati</taxon>
        <taxon>Bacillota</taxon>
        <taxon>Clostridia</taxon>
        <taxon>Eubacteriales</taxon>
        <taxon>Oscillospiraceae</taxon>
        <taxon>Faecalispora</taxon>
    </lineage>
</organism>
<dbReference type="Gene3D" id="3.40.50.300">
    <property type="entry name" value="P-loop containing nucleotide triphosphate hydrolases"/>
    <property type="match status" value="1"/>
</dbReference>
<dbReference type="Pfam" id="PF02463">
    <property type="entry name" value="SMC_N"/>
    <property type="match status" value="1"/>
</dbReference>
<dbReference type="InterPro" id="IPR003395">
    <property type="entry name" value="RecF/RecN/SMC_N"/>
</dbReference>
<evidence type="ECO:0000256" key="5">
    <source>
        <dbReference type="ARBA" id="ARBA00022705"/>
    </source>
</evidence>
<keyword evidence="4 12" id="KW-0963">Cytoplasm</keyword>
<sequence>MIVSRLSFLHYRNLHEGEFLPDPRMNVIFGQNAQGKTNLLEALWLFTGGRSFRGSRDSELIAFGQDAARLQIAFFSEERDQSAVLTIQNKKRSAAVNGVPYGGVMELVGKFRAVIFSPEHLSLVKDGPALRRSFLDGALCQLRPVYAKLLFQYNRVLQQRNALLKDIPRHAELLDTLEIWDEKLAQRGARLILERSEYVRLLSEPARRVYEGISGAREQFSVCYRTVSGGEPQTEEQWCRHLLGLLGSSRREDLSAGFTTVGPHRDDLEILVDERQARSFGSQGQQRSCVLALKLAEAELLQTLSGEAPVILLDDVMSELDSGRQDFLLHQLGEKQVFLTCCDPETAARYSGGGRFEMEQGRLTVRQ</sequence>
<dbReference type="GO" id="GO:0009432">
    <property type="term" value="P:SOS response"/>
    <property type="evidence" value="ECO:0007669"/>
    <property type="project" value="UniProtKB-UniRule"/>
</dbReference>
<evidence type="ECO:0000256" key="4">
    <source>
        <dbReference type="ARBA" id="ARBA00022490"/>
    </source>
</evidence>
<dbReference type="PROSITE" id="PS00617">
    <property type="entry name" value="RECF_1"/>
    <property type="match status" value="1"/>
</dbReference>
<evidence type="ECO:0000313" key="15">
    <source>
        <dbReference type="EMBL" id="MBE6834383.1"/>
    </source>
</evidence>
<keyword evidence="11 12" id="KW-0742">SOS response</keyword>
<evidence type="ECO:0000256" key="3">
    <source>
        <dbReference type="ARBA" id="ARBA00020170"/>
    </source>
</evidence>
<keyword evidence="10 12" id="KW-0234">DNA repair</keyword>
<dbReference type="Proteomes" id="UP000754750">
    <property type="component" value="Unassembled WGS sequence"/>
</dbReference>
<keyword evidence="6 12" id="KW-0547">Nucleotide-binding</keyword>
<gene>
    <name evidence="12 15" type="primary">recF</name>
    <name evidence="15" type="ORF">E7512_12550</name>
</gene>
<protein>
    <recommendedName>
        <fullName evidence="3 12">DNA replication and repair protein RecF</fullName>
    </recommendedName>
</protein>
<evidence type="ECO:0000256" key="9">
    <source>
        <dbReference type="ARBA" id="ARBA00023125"/>
    </source>
</evidence>
<dbReference type="EMBL" id="SVNY01000007">
    <property type="protein sequence ID" value="MBE6834383.1"/>
    <property type="molecule type" value="Genomic_DNA"/>
</dbReference>
<evidence type="ECO:0000256" key="11">
    <source>
        <dbReference type="ARBA" id="ARBA00023236"/>
    </source>
</evidence>
<keyword evidence="5 12" id="KW-0235">DNA replication</keyword>
<evidence type="ECO:0000256" key="13">
    <source>
        <dbReference type="RuleBase" id="RU000578"/>
    </source>
</evidence>
<dbReference type="PANTHER" id="PTHR32182">
    <property type="entry name" value="DNA REPLICATION AND REPAIR PROTEIN RECF"/>
    <property type="match status" value="1"/>
</dbReference>
<dbReference type="PANTHER" id="PTHR32182:SF0">
    <property type="entry name" value="DNA REPLICATION AND REPAIR PROTEIN RECF"/>
    <property type="match status" value="1"/>
</dbReference>
<dbReference type="InterPro" id="IPR027417">
    <property type="entry name" value="P-loop_NTPase"/>
</dbReference>
<evidence type="ECO:0000256" key="6">
    <source>
        <dbReference type="ARBA" id="ARBA00022741"/>
    </source>
</evidence>
<dbReference type="HAMAP" id="MF_00365">
    <property type="entry name" value="RecF"/>
    <property type="match status" value="1"/>
</dbReference>
<feature type="binding site" evidence="12">
    <location>
        <begin position="30"/>
        <end position="37"/>
    </location>
    <ligand>
        <name>ATP</name>
        <dbReference type="ChEBI" id="CHEBI:30616"/>
    </ligand>
</feature>
<dbReference type="GO" id="GO:0000731">
    <property type="term" value="P:DNA synthesis involved in DNA repair"/>
    <property type="evidence" value="ECO:0007669"/>
    <property type="project" value="TreeGrafter"/>
</dbReference>
<dbReference type="InterPro" id="IPR001238">
    <property type="entry name" value="DNA-binding_RecF"/>
</dbReference>
<evidence type="ECO:0000256" key="1">
    <source>
        <dbReference type="ARBA" id="ARBA00004496"/>
    </source>
</evidence>
<proteinExistence type="inferred from homology"/>
<dbReference type="InterPro" id="IPR018078">
    <property type="entry name" value="DNA-binding_RecF_CS"/>
</dbReference>
<evidence type="ECO:0000256" key="10">
    <source>
        <dbReference type="ARBA" id="ARBA00023204"/>
    </source>
</evidence>
<keyword evidence="9 12" id="KW-0238">DNA-binding</keyword>
<dbReference type="GO" id="GO:0005737">
    <property type="term" value="C:cytoplasm"/>
    <property type="evidence" value="ECO:0007669"/>
    <property type="project" value="UniProtKB-SubCell"/>
</dbReference>
<reference evidence="15" key="1">
    <citation type="submission" date="2019-04" db="EMBL/GenBank/DDBJ databases">
        <title>Evolution of Biomass-Degrading Anaerobic Consortia Revealed by Metagenomics.</title>
        <authorList>
            <person name="Peng X."/>
        </authorList>
    </citation>
    <scope>NUCLEOTIDE SEQUENCE</scope>
    <source>
        <strain evidence="15">SIG551</strain>
    </source>
</reference>